<accession>A0ABN0P0F9</accession>
<dbReference type="InterPro" id="IPR005146">
    <property type="entry name" value="B3/B4_tRNA-bd"/>
</dbReference>
<evidence type="ECO:0000256" key="2">
    <source>
        <dbReference type="ARBA" id="ARBA00004496"/>
    </source>
</evidence>
<evidence type="ECO:0000256" key="12">
    <source>
        <dbReference type="ARBA" id="ARBA00023146"/>
    </source>
</evidence>
<evidence type="ECO:0000256" key="6">
    <source>
        <dbReference type="ARBA" id="ARBA00022598"/>
    </source>
</evidence>
<dbReference type="InterPro" id="IPR005147">
    <property type="entry name" value="tRNA_synthase_B5-dom"/>
</dbReference>
<dbReference type="SMART" id="SM00873">
    <property type="entry name" value="B3_4"/>
    <property type="match status" value="1"/>
</dbReference>
<dbReference type="PANTHER" id="PTHR10947">
    <property type="entry name" value="PHENYLALANYL-TRNA SYNTHETASE BETA CHAIN AND LEUCINE-RICH REPEAT-CONTAINING PROTEIN 47"/>
    <property type="match status" value="1"/>
</dbReference>
<keyword evidence="5" id="KW-0963">Cytoplasm</keyword>
<evidence type="ECO:0000256" key="4">
    <source>
        <dbReference type="ARBA" id="ARBA00012814"/>
    </source>
</evidence>
<evidence type="ECO:0000256" key="11">
    <source>
        <dbReference type="ARBA" id="ARBA00022917"/>
    </source>
</evidence>
<dbReference type="Pfam" id="PF03484">
    <property type="entry name" value="B5"/>
    <property type="match status" value="1"/>
</dbReference>
<comment type="caution">
    <text evidence="15">The sequence shown here is derived from an EMBL/GenBank/DDBJ whole genome shotgun (WGS) entry which is preliminary data.</text>
</comment>
<dbReference type="InterPro" id="IPR009061">
    <property type="entry name" value="DNA-bd_dom_put_sf"/>
</dbReference>
<evidence type="ECO:0000256" key="8">
    <source>
        <dbReference type="ARBA" id="ARBA00022741"/>
    </source>
</evidence>
<dbReference type="SUPFAM" id="SSF55681">
    <property type="entry name" value="Class II aaRS and biotin synthetases"/>
    <property type="match status" value="1"/>
</dbReference>
<dbReference type="Pfam" id="PF18262">
    <property type="entry name" value="PhetRS_B1"/>
    <property type="match status" value="1"/>
</dbReference>
<keyword evidence="12" id="KW-0030">Aminoacyl-tRNA synthetase</keyword>
<evidence type="ECO:0000256" key="13">
    <source>
        <dbReference type="SAM" id="MobiDB-lite"/>
    </source>
</evidence>
<keyword evidence="10" id="KW-0460">Magnesium</keyword>
<gene>
    <name evidence="15" type="ORF">HMPREF9193_00567</name>
</gene>
<dbReference type="GO" id="GO:0016874">
    <property type="term" value="F:ligase activity"/>
    <property type="evidence" value="ECO:0007669"/>
    <property type="project" value="UniProtKB-KW"/>
</dbReference>
<dbReference type="PANTHER" id="PTHR10947:SF0">
    <property type="entry name" value="PHENYLALANINE--TRNA LIGASE BETA SUBUNIT"/>
    <property type="match status" value="1"/>
</dbReference>
<feature type="compositionally biased region" description="Polar residues" evidence="13">
    <location>
        <begin position="84"/>
        <end position="100"/>
    </location>
</feature>
<keyword evidence="7" id="KW-0479">Metal-binding</keyword>
<organism evidence="15 16">
    <name type="scientific">Treponema lecithinolyticum ATCC 700332</name>
    <dbReference type="NCBI Taxonomy" id="1321815"/>
    <lineage>
        <taxon>Bacteria</taxon>
        <taxon>Pseudomonadati</taxon>
        <taxon>Spirochaetota</taxon>
        <taxon>Spirochaetia</taxon>
        <taxon>Spirochaetales</taxon>
        <taxon>Treponemataceae</taxon>
        <taxon>Treponema</taxon>
    </lineage>
</organism>
<dbReference type="Gene3D" id="3.30.930.10">
    <property type="entry name" value="Bira Bifunctional Protein, Domain 2"/>
    <property type="match status" value="1"/>
</dbReference>
<evidence type="ECO:0000256" key="5">
    <source>
        <dbReference type="ARBA" id="ARBA00022490"/>
    </source>
</evidence>
<keyword evidence="11" id="KW-0648">Protein biosynthesis</keyword>
<dbReference type="PROSITE" id="PS51483">
    <property type="entry name" value="B5"/>
    <property type="match status" value="1"/>
</dbReference>
<keyword evidence="6 15" id="KW-0436">Ligase</keyword>
<evidence type="ECO:0000256" key="9">
    <source>
        <dbReference type="ARBA" id="ARBA00022840"/>
    </source>
</evidence>
<evidence type="ECO:0000256" key="7">
    <source>
        <dbReference type="ARBA" id="ARBA00022723"/>
    </source>
</evidence>
<dbReference type="InterPro" id="IPR045864">
    <property type="entry name" value="aa-tRNA-synth_II/BPL/LPL"/>
</dbReference>
<dbReference type="Pfam" id="PF17759">
    <property type="entry name" value="tRNA_synthFbeta"/>
    <property type="match status" value="1"/>
</dbReference>
<evidence type="ECO:0000256" key="1">
    <source>
        <dbReference type="ARBA" id="ARBA00001946"/>
    </source>
</evidence>
<evidence type="ECO:0000313" key="16">
    <source>
        <dbReference type="Proteomes" id="UP000016649"/>
    </source>
</evidence>
<dbReference type="InterPro" id="IPR045060">
    <property type="entry name" value="Phe-tRNA-ligase_IIc_bsu"/>
</dbReference>
<dbReference type="InterPro" id="IPR040659">
    <property type="entry name" value="PhetRS_B1"/>
</dbReference>
<evidence type="ECO:0000259" key="14">
    <source>
        <dbReference type="PROSITE" id="PS51483"/>
    </source>
</evidence>
<keyword evidence="8" id="KW-0547">Nucleotide-binding</keyword>
<feature type="region of interest" description="Disordered" evidence="13">
    <location>
        <begin position="80"/>
        <end position="100"/>
    </location>
</feature>
<dbReference type="Gene3D" id="3.50.40.10">
    <property type="entry name" value="Phenylalanyl-trna Synthetase, Chain B, domain 3"/>
    <property type="match status" value="1"/>
</dbReference>
<dbReference type="SUPFAM" id="SSF46955">
    <property type="entry name" value="Putative DNA-binding domain"/>
    <property type="match status" value="1"/>
</dbReference>
<dbReference type="EC" id="6.1.1.20" evidence="4"/>
<protein>
    <recommendedName>
        <fullName evidence="4">phenylalanine--tRNA ligase</fullName>
        <ecNumber evidence="4">6.1.1.20</ecNumber>
    </recommendedName>
</protein>
<comment type="cofactor">
    <cofactor evidence="1">
        <name>Mg(2+)</name>
        <dbReference type="ChEBI" id="CHEBI:18420"/>
    </cofactor>
</comment>
<feature type="domain" description="B5" evidence="14">
    <location>
        <begin position="320"/>
        <end position="395"/>
    </location>
</feature>
<dbReference type="EMBL" id="AWVH01000012">
    <property type="protein sequence ID" value="ERJ93950.1"/>
    <property type="molecule type" value="Genomic_DNA"/>
</dbReference>
<keyword evidence="9" id="KW-0067">ATP-binding</keyword>
<keyword evidence="16" id="KW-1185">Reference proteome</keyword>
<dbReference type="Gene3D" id="3.30.56.10">
    <property type="match status" value="2"/>
</dbReference>
<evidence type="ECO:0000256" key="3">
    <source>
        <dbReference type="ARBA" id="ARBA00007438"/>
    </source>
</evidence>
<evidence type="ECO:0000256" key="10">
    <source>
        <dbReference type="ARBA" id="ARBA00022842"/>
    </source>
</evidence>
<dbReference type="Proteomes" id="UP000016649">
    <property type="component" value="Unassembled WGS sequence"/>
</dbReference>
<comment type="subcellular location">
    <subcellularLocation>
        <location evidence="2">Cytoplasm</location>
    </subcellularLocation>
</comment>
<proteinExistence type="inferred from homology"/>
<dbReference type="InterPro" id="IPR041616">
    <property type="entry name" value="PheRS_beta_core"/>
</dbReference>
<name>A0ABN0P0F9_TRELE</name>
<evidence type="ECO:0000313" key="15">
    <source>
        <dbReference type="EMBL" id="ERJ93950.1"/>
    </source>
</evidence>
<sequence>MPKIEVNEKLFFNLLGEKYTYDKLEQRLTCAKAELDEKPDTTLAADERTIKIELNDTNRPDLWSTAGLARQLRLHKNQKAVQPEKNTVLSTGKNKQSSGTPLPFGRAAYAGFLSLPQKTKPYAERIVNVDAQLKDIRPFMSAFVISGKPISEAMLADIIQTQEKLCWNFGRKRRSISMGVYRAAHIKWPINYHAVDPDKTSFVPLGFDKPLSCRSILKEHPKGIEYGWILDGAKKFPLLSDSAGETLSMAPIINSASLGAVQKGDSDLLVEMTGTDMSSLLLATEIVACDFSDAGYTILPCKVCHPYDTGFGKDIVTPLYFQKPQTASLDSVRTVLGEDLCADSVLSALARMGVEASVKGKTITVLPPPYRNDFLHEVDVIEDIMMGKELASFKPEKPHDFTIGRLSPITLFSRKAKNGMIGLGYQEMVFNYLGSKHDYIERMNIDGKDVIEIANPMSENYQFVRSSIIPSLLAAEAVSGNAVYPHKIFEIGKTAFLCKEEVTGTRTRQYLGFLTAAADTNFNTAASECASLLYFLNHEYTVKESSDPRFISGRQAVITIKGKKAGIFGELHPIVLENWDIRVPCVAGEIDLEMLLCN</sequence>
<reference evidence="15 16" key="1">
    <citation type="submission" date="2013-08" db="EMBL/GenBank/DDBJ databases">
        <authorList>
            <person name="Weinstock G."/>
            <person name="Sodergren E."/>
            <person name="Wylie T."/>
            <person name="Fulton L."/>
            <person name="Fulton R."/>
            <person name="Fronick C."/>
            <person name="O'Laughlin M."/>
            <person name="Godfrey J."/>
            <person name="Miner T."/>
            <person name="Herter B."/>
            <person name="Appelbaum E."/>
            <person name="Cordes M."/>
            <person name="Lek S."/>
            <person name="Wollam A."/>
            <person name="Pepin K.H."/>
            <person name="Palsikar V.B."/>
            <person name="Mitreva M."/>
            <person name="Wilson R.K."/>
        </authorList>
    </citation>
    <scope>NUCLEOTIDE SEQUENCE [LARGE SCALE GENOMIC DNA]</scope>
    <source>
        <strain evidence="15 16">ATCC 700332</strain>
    </source>
</reference>
<dbReference type="CDD" id="cd00769">
    <property type="entry name" value="PheRS_beta_core"/>
    <property type="match status" value="1"/>
</dbReference>
<dbReference type="NCBIfam" id="TIGR00471">
    <property type="entry name" value="pheT_arch"/>
    <property type="match status" value="1"/>
</dbReference>
<dbReference type="RefSeq" id="WP_021686415.1">
    <property type="nucleotide sequence ID" value="NZ_KI260556.1"/>
</dbReference>
<dbReference type="SMART" id="SM00874">
    <property type="entry name" value="B5"/>
    <property type="match status" value="1"/>
</dbReference>
<dbReference type="InterPro" id="IPR020825">
    <property type="entry name" value="Phe-tRNA_synthase-like_B3/B4"/>
</dbReference>
<comment type="similarity">
    <text evidence="3">Belongs to the phenylalanyl-tRNA synthetase beta subunit family. Type 2 subfamily.</text>
</comment>
<dbReference type="InterPro" id="IPR004531">
    <property type="entry name" value="Phe-tRNA-synth_IIc_bsu_arc_euk"/>
</dbReference>